<dbReference type="EMBL" id="VFPT01000001">
    <property type="protein sequence ID" value="TQM94120.1"/>
    <property type="molecule type" value="Genomic_DNA"/>
</dbReference>
<dbReference type="OrthoDB" id="3223244at2"/>
<name>A0A543KGB3_9RHOB</name>
<proteinExistence type="predicted"/>
<gene>
    <name evidence="2" type="ORF">BD293_2783</name>
</gene>
<dbReference type="AlphaFoldDB" id="A0A543KGB3"/>
<comment type="caution">
    <text evidence="2">The sequence shown here is derived from an EMBL/GenBank/DDBJ whole genome shotgun (WGS) entry which is preliminary data.</text>
</comment>
<organism evidence="2 3">
    <name type="scientific">Roseinatronobacter monicus</name>
    <dbReference type="NCBI Taxonomy" id="393481"/>
    <lineage>
        <taxon>Bacteria</taxon>
        <taxon>Pseudomonadati</taxon>
        <taxon>Pseudomonadota</taxon>
        <taxon>Alphaproteobacteria</taxon>
        <taxon>Rhodobacterales</taxon>
        <taxon>Paracoccaceae</taxon>
        <taxon>Roseinatronobacter</taxon>
    </lineage>
</organism>
<protein>
    <submittedName>
        <fullName evidence="2">Uncharacterized protein</fullName>
    </submittedName>
</protein>
<dbReference type="Proteomes" id="UP000320582">
    <property type="component" value="Unassembled WGS sequence"/>
</dbReference>
<evidence type="ECO:0000313" key="2">
    <source>
        <dbReference type="EMBL" id="TQM94120.1"/>
    </source>
</evidence>
<dbReference type="RefSeq" id="WP_142082545.1">
    <property type="nucleotide sequence ID" value="NZ_VFPT01000001.1"/>
</dbReference>
<evidence type="ECO:0000313" key="3">
    <source>
        <dbReference type="Proteomes" id="UP000320582"/>
    </source>
</evidence>
<sequence>MTDPHHSLLIEMLAMDATASEHGCGLEPRLLEMLFDRHAQHPGTIPLGRPIRHDGPEFAAPSQRVRHVTS</sequence>
<keyword evidence="3" id="KW-1185">Reference proteome</keyword>
<reference evidence="2 3" key="1">
    <citation type="submission" date="2019-06" db="EMBL/GenBank/DDBJ databases">
        <title>Genomic Encyclopedia of Archaeal and Bacterial Type Strains, Phase II (KMG-II): from individual species to whole genera.</title>
        <authorList>
            <person name="Goeker M."/>
        </authorList>
    </citation>
    <scope>NUCLEOTIDE SEQUENCE [LARGE SCALE GENOMIC DNA]</scope>
    <source>
        <strain evidence="2 3">DSM 18423</strain>
    </source>
</reference>
<feature type="region of interest" description="Disordered" evidence="1">
    <location>
        <begin position="44"/>
        <end position="70"/>
    </location>
</feature>
<evidence type="ECO:0000256" key="1">
    <source>
        <dbReference type="SAM" id="MobiDB-lite"/>
    </source>
</evidence>
<accession>A0A543KGB3</accession>